<evidence type="ECO:0000256" key="1">
    <source>
        <dbReference type="SAM" id="Phobius"/>
    </source>
</evidence>
<keyword evidence="1" id="KW-0472">Membrane</keyword>
<dbReference type="STRING" id="1454201.NMS_0435"/>
<dbReference type="Proteomes" id="UP000031760">
    <property type="component" value="Chromosome"/>
</dbReference>
<keyword evidence="3" id="KW-1185">Reference proteome</keyword>
<keyword evidence="1" id="KW-1133">Transmembrane helix</keyword>
<evidence type="ECO:0000313" key="3">
    <source>
        <dbReference type="Proteomes" id="UP000031760"/>
    </source>
</evidence>
<protein>
    <submittedName>
        <fullName evidence="2">Uncharacterized protein</fullName>
    </submittedName>
</protein>
<name>W8VNG1_9FLAO</name>
<gene>
    <name evidence="2" type="ORF">NMS_0435</name>
</gene>
<feature type="transmembrane region" description="Helical" evidence="1">
    <location>
        <begin position="27"/>
        <end position="49"/>
    </location>
</feature>
<organism evidence="2 3">
    <name type="scientific">Nonlabens marinus S1-08</name>
    <dbReference type="NCBI Taxonomy" id="1454201"/>
    <lineage>
        <taxon>Bacteria</taxon>
        <taxon>Pseudomonadati</taxon>
        <taxon>Bacteroidota</taxon>
        <taxon>Flavobacteriia</taxon>
        <taxon>Flavobacteriales</taxon>
        <taxon>Flavobacteriaceae</taxon>
        <taxon>Nonlabens</taxon>
    </lineage>
</organism>
<dbReference type="EMBL" id="AP014548">
    <property type="protein sequence ID" value="BAO54444.1"/>
    <property type="molecule type" value="Genomic_DNA"/>
</dbReference>
<accession>W8VNG1</accession>
<evidence type="ECO:0000313" key="2">
    <source>
        <dbReference type="EMBL" id="BAO54444.1"/>
    </source>
</evidence>
<sequence>MVLAISSLVFNAFKLDFSNLFVGESQIAVISVVASLCVVVLLSILLLSYKIKERQES</sequence>
<dbReference type="KEGG" id="nmf:NMS_0435"/>
<proteinExistence type="predicted"/>
<keyword evidence="1" id="KW-0812">Transmembrane</keyword>
<dbReference type="HOGENOM" id="CLU_194533_0_0_10"/>
<reference evidence="2 3" key="1">
    <citation type="journal article" date="2014" name="Proc. Natl. Acad. Sci. U.S.A.">
        <title>Functional characterization of flavobacteria rhodopsins reveals a unique class of light-driven chloride pump in bacteria.</title>
        <authorList>
            <person name="Yoshizawa S."/>
            <person name="Kumagai Y."/>
            <person name="Kim H."/>
            <person name="Ogura Y."/>
            <person name="Hayashi T."/>
            <person name="Iwasaki W."/>
            <person name="DeLong E.F."/>
            <person name="Kogure K."/>
        </authorList>
    </citation>
    <scope>NUCLEOTIDE SEQUENCE [LARGE SCALE GENOMIC DNA]</scope>
    <source>
        <strain evidence="2 3">S1-08</strain>
    </source>
</reference>
<dbReference type="AlphaFoldDB" id="W8VNG1"/>